<name>A0A9J5ZMR1_SOLCO</name>
<dbReference type="Proteomes" id="UP000824120">
    <property type="component" value="Chromosome 4"/>
</dbReference>
<keyword evidence="2" id="KW-1185">Reference proteome</keyword>
<protein>
    <submittedName>
        <fullName evidence="1">Uncharacterized protein</fullName>
    </submittedName>
</protein>
<reference evidence="1 2" key="1">
    <citation type="submission" date="2020-09" db="EMBL/GenBank/DDBJ databases">
        <title>De no assembly of potato wild relative species, Solanum commersonii.</title>
        <authorList>
            <person name="Cho K."/>
        </authorList>
    </citation>
    <scope>NUCLEOTIDE SEQUENCE [LARGE SCALE GENOMIC DNA]</scope>
    <source>
        <strain evidence="1">LZ3.2</strain>
        <tissue evidence="1">Leaf</tissue>
    </source>
</reference>
<feature type="non-terminal residue" evidence="1">
    <location>
        <position position="423"/>
    </location>
</feature>
<accession>A0A9J5ZMR1</accession>
<sequence>MLLFSGRQITDATLINEALDKSSRVLPYFNPKANGFERDGFWGSRCSSTIKGIACGIPYHPSFLFAIEGLSRCREGLNNFNGGFGLGNGYGPPPHLSHLLFADDTLPHPYDLKHCRLHINMSKSTIYPCEMRSPIRRYAAYHVLRHRSFPHHHLLGMPWFELRLASPQQQYLSGRLTLINSVLTRFPPILCPYPLCQIGYNQEAAACKEVIQAKYGSDSYWCSNKVTLMALGPRDIRNRGKNSSSMPHLRWEMGTYSLERYLARDTPLMNIFPSIFQIRSHPHSTISADNPYGHHSLVQSTTTGQTYSEKQDGSYTLKHATFQQSSKKTSTDATCACSNSNLLITCSFIAQLATGLWNMFFSLFDSLGSCQDHERGFCVGVLGKLGSPPLLVGLVPACILWCLWTERNKRCFDGTPTPISTFK</sequence>
<gene>
    <name evidence="1" type="ORF">H5410_024708</name>
</gene>
<dbReference type="EMBL" id="JACXVP010000004">
    <property type="protein sequence ID" value="KAG5613427.1"/>
    <property type="molecule type" value="Genomic_DNA"/>
</dbReference>
<comment type="caution">
    <text evidence="1">The sequence shown here is derived from an EMBL/GenBank/DDBJ whole genome shotgun (WGS) entry which is preliminary data.</text>
</comment>
<evidence type="ECO:0000313" key="2">
    <source>
        <dbReference type="Proteomes" id="UP000824120"/>
    </source>
</evidence>
<evidence type="ECO:0000313" key="1">
    <source>
        <dbReference type="EMBL" id="KAG5613427.1"/>
    </source>
</evidence>
<dbReference type="AlphaFoldDB" id="A0A9J5ZMR1"/>
<proteinExistence type="predicted"/>
<organism evidence="1 2">
    <name type="scientific">Solanum commersonii</name>
    <name type="common">Commerson's wild potato</name>
    <name type="synonym">Commerson's nightshade</name>
    <dbReference type="NCBI Taxonomy" id="4109"/>
    <lineage>
        <taxon>Eukaryota</taxon>
        <taxon>Viridiplantae</taxon>
        <taxon>Streptophyta</taxon>
        <taxon>Embryophyta</taxon>
        <taxon>Tracheophyta</taxon>
        <taxon>Spermatophyta</taxon>
        <taxon>Magnoliopsida</taxon>
        <taxon>eudicotyledons</taxon>
        <taxon>Gunneridae</taxon>
        <taxon>Pentapetalae</taxon>
        <taxon>asterids</taxon>
        <taxon>lamiids</taxon>
        <taxon>Solanales</taxon>
        <taxon>Solanaceae</taxon>
        <taxon>Solanoideae</taxon>
        <taxon>Solaneae</taxon>
        <taxon>Solanum</taxon>
    </lineage>
</organism>